<comment type="caution">
    <text evidence="1">The sequence shown here is derived from an EMBL/GenBank/DDBJ whole genome shotgun (WGS) entry which is preliminary data.</text>
</comment>
<gene>
    <name evidence="1" type="ORF">HNR37_000890</name>
</gene>
<protein>
    <submittedName>
        <fullName evidence="1">Uncharacterized protein</fullName>
    </submittedName>
</protein>
<dbReference type="RefSeq" id="WP_183730505.1">
    <property type="nucleotide sequence ID" value="NZ_JACHID010000004.1"/>
</dbReference>
<dbReference type="AlphaFoldDB" id="A0A7W7Y3Y1"/>
<evidence type="ECO:0000313" key="1">
    <source>
        <dbReference type="EMBL" id="MBB5021578.1"/>
    </source>
</evidence>
<sequence>MLGVEKIIERKTALIKGQLTASEVLELSVALRDTRNYLWNKFGSNHGIALSLDNALNMLSAIDELLSCGAINPEARIADLINIAGAFHEYVEREKQLAAMPLDGNGCIKE</sequence>
<name>A0A7W7Y3Y1_9BACT</name>
<accession>A0A7W7Y3Y1</accession>
<proteinExistence type="predicted"/>
<organism evidence="1 2">
    <name type="scientific">Desulfurispira natronophila</name>
    <dbReference type="NCBI Taxonomy" id="682562"/>
    <lineage>
        <taxon>Bacteria</taxon>
        <taxon>Pseudomonadati</taxon>
        <taxon>Chrysiogenota</taxon>
        <taxon>Chrysiogenia</taxon>
        <taxon>Chrysiogenales</taxon>
        <taxon>Chrysiogenaceae</taxon>
        <taxon>Desulfurispira</taxon>
    </lineage>
</organism>
<evidence type="ECO:0000313" key="2">
    <source>
        <dbReference type="Proteomes" id="UP000528322"/>
    </source>
</evidence>
<reference evidence="1 2" key="1">
    <citation type="submission" date="2020-08" db="EMBL/GenBank/DDBJ databases">
        <title>Genomic Encyclopedia of Type Strains, Phase IV (KMG-IV): sequencing the most valuable type-strain genomes for metagenomic binning, comparative biology and taxonomic classification.</title>
        <authorList>
            <person name="Goeker M."/>
        </authorList>
    </citation>
    <scope>NUCLEOTIDE SEQUENCE [LARGE SCALE GENOMIC DNA]</scope>
    <source>
        <strain evidence="1 2">DSM 22071</strain>
    </source>
</reference>
<dbReference type="Proteomes" id="UP000528322">
    <property type="component" value="Unassembled WGS sequence"/>
</dbReference>
<keyword evidence="2" id="KW-1185">Reference proteome</keyword>
<dbReference type="EMBL" id="JACHID010000004">
    <property type="protein sequence ID" value="MBB5021578.1"/>
    <property type="molecule type" value="Genomic_DNA"/>
</dbReference>